<keyword evidence="2" id="KW-1133">Transmembrane helix</keyword>
<feature type="transmembrane region" description="Helical" evidence="2">
    <location>
        <begin position="332"/>
        <end position="350"/>
    </location>
</feature>
<feature type="transmembrane region" description="Helical" evidence="2">
    <location>
        <begin position="439"/>
        <end position="459"/>
    </location>
</feature>
<keyword evidence="2" id="KW-0472">Membrane</keyword>
<feature type="transmembrane region" description="Helical" evidence="2">
    <location>
        <begin position="34"/>
        <end position="54"/>
    </location>
</feature>
<comment type="caution">
    <text evidence="3">The sequence shown here is derived from an EMBL/GenBank/DDBJ whole genome shotgun (WGS) entry which is preliminary data.</text>
</comment>
<sequence>MPQTSVRTSPATTTAAEPPPPAERPTGRRPARRWFWPGALLAGYAAEVLFRLHLVRQLSYPSIHPDEESYLVLARVLAGHQITEMPVGVVIPGGYPLLVSPALRIADDPVTAYHLVLGTNALLNALILPIAWLGLRRLGLDRPQAYAFAAATALLPPLIFYSEFAMTDTVMPVLILAWLLCMHGWLSDGSLRRRAWYAAGTGATAAYAMATHDRGGVVVAVTAVVFVGVLLLRWAPWRTVVAGLGALGTGLAGGKLLNAWLHAQFTVPASDVGGFLWKGLTDPEATRRTLTRTVGQIWYFIISTWGIGGLAVAVCLFAVFSKRFPRPHRITGGVMVALLAGTALAAAAALPDDKRIDDWVYARYASYLVPAAFTVGAAVLCRFRRRTLGGALAGAAGLTLVLGEAVIRSAGSLLRTQLFIPWGMPDALFLADDWGALRIMRTTAAAFAVLGVVVLLRLLARRRAVWAGVALALFAGYATVTITEQISYPHSNWRKGTATGFTRSAGIRPDDSVVFSWDTDWALRGTQAFEVYRGRVWFRDPLTQPIPAAATVVVTAPAPEGKEPDSSWPERPAAWYVERIDRQQGWMIWRKH</sequence>
<dbReference type="RefSeq" id="WP_153460778.1">
    <property type="nucleotide sequence ID" value="NZ_WBOF01000001.1"/>
</dbReference>
<feature type="compositionally biased region" description="Low complexity" evidence="1">
    <location>
        <begin position="7"/>
        <end position="16"/>
    </location>
</feature>
<feature type="transmembrane region" description="Helical" evidence="2">
    <location>
        <begin position="112"/>
        <end position="133"/>
    </location>
</feature>
<gene>
    <name evidence="3" type="ORF">F7Q99_08835</name>
</gene>
<dbReference type="AlphaFoldDB" id="A0A6N7KPA4"/>
<protein>
    <recommendedName>
        <fullName evidence="5">Phospholipid carrier-dependent glycosyltransferase</fullName>
    </recommendedName>
</protein>
<dbReference type="OrthoDB" id="3462168at2"/>
<feature type="transmembrane region" description="Helical" evidence="2">
    <location>
        <begin position="217"/>
        <end position="235"/>
    </location>
</feature>
<feature type="transmembrane region" description="Helical" evidence="2">
    <location>
        <begin position="464"/>
        <end position="482"/>
    </location>
</feature>
<reference evidence="3 4" key="1">
    <citation type="submission" date="2019-09" db="EMBL/GenBank/DDBJ databases">
        <title>Genome Sequences of Streptomyces kaniharaensis ATCC 21070.</title>
        <authorList>
            <person name="Zhu W."/>
            <person name="De Crecy-Lagard V."/>
            <person name="Richards N.G."/>
        </authorList>
    </citation>
    <scope>NUCLEOTIDE SEQUENCE [LARGE SCALE GENOMIC DNA]</scope>
    <source>
        <strain evidence="3 4">SF-557</strain>
    </source>
</reference>
<evidence type="ECO:0000313" key="3">
    <source>
        <dbReference type="EMBL" id="MQS12389.1"/>
    </source>
</evidence>
<feature type="transmembrane region" description="Helical" evidence="2">
    <location>
        <begin position="388"/>
        <end position="407"/>
    </location>
</feature>
<dbReference type="Proteomes" id="UP000450000">
    <property type="component" value="Unassembled WGS sequence"/>
</dbReference>
<feature type="transmembrane region" description="Helical" evidence="2">
    <location>
        <begin position="170"/>
        <end position="186"/>
    </location>
</feature>
<keyword evidence="4" id="KW-1185">Reference proteome</keyword>
<keyword evidence="2" id="KW-0812">Transmembrane</keyword>
<feature type="transmembrane region" description="Helical" evidence="2">
    <location>
        <begin position="297"/>
        <end position="320"/>
    </location>
</feature>
<dbReference type="EMBL" id="WBOF01000001">
    <property type="protein sequence ID" value="MQS12389.1"/>
    <property type="molecule type" value="Genomic_DNA"/>
</dbReference>
<organism evidence="3 4">
    <name type="scientific">Streptomyces kaniharaensis</name>
    <dbReference type="NCBI Taxonomy" id="212423"/>
    <lineage>
        <taxon>Bacteria</taxon>
        <taxon>Bacillati</taxon>
        <taxon>Actinomycetota</taxon>
        <taxon>Actinomycetes</taxon>
        <taxon>Kitasatosporales</taxon>
        <taxon>Streptomycetaceae</taxon>
        <taxon>Streptomyces</taxon>
    </lineage>
</organism>
<feature type="transmembrane region" description="Helical" evidence="2">
    <location>
        <begin position="362"/>
        <end position="381"/>
    </location>
</feature>
<accession>A0A6N7KPA4</accession>
<evidence type="ECO:0000256" key="1">
    <source>
        <dbReference type="SAM" id="MobiDB-lite"/>
    </source>
</evidence>
<name>A0A6N7KPA4_9ACTN</name>
<feature type="transmembrane region" description="Helical" evidence="2">
    <location>
        <begin position="145"/>
        <end position="164"/>
    </location>
</feature>
<feature type="region of interest" description="Disordered" evidence="1">
    <location>
        <begin position="1"/>
        <end position="30"/>
    </location>
</feature>
<evidence type="ECO:0000313" key="4">
    <source>
        <dbReference type="Proteomes" id="UP000450000"/>
    </source>
</evidence>
<evidence type="ECO:0008006" key="5">
    <source>
        <dbReference type="Google" id="ProtNLM"/>
    </source>
</evidence>
<evidence type="ECO:0000256" key="2">
    <source>
        <dbReference type="SAM" id="Phobius"/>
    </source>
</evidence>
<proteinExistence type="predicted"/>